<dbReference type="InterPro" id="IPR003010">
    <property type="entry name" value="C-N_Hydrolase"/>
</dbReference>
<protein>
    <submittedName>
        <fullName evidence="3">Carbon-nitrogen hydrolase family protein</fullName>
    </submittedName>
</protein>
<evidence type="ECO:0000256" key="1">
    <source>
        <dbReference type="ARBA" id="ARBA00022801"/>
    </source>
</evidence>
<reference evidence="4" key="1">
    <citation type="submission" date="2018-11" db="EMBL/GenBank/DDBJ databases">
        <title>Complete genome sequence of Paenibacillus sp. ML311-T8.</title>
        <authorList>
            <person name="Nam Y.-D."/>
            <person name="Kang J."/>
            <person name="Chung W.-H."/>
            <person name="Park Y.S."/>
        </authorList>
    </citation>
    <scope>NUCLEOTIDE SEQUENCE [LARGE SCALE GENOMIC DNA]</scope>
    <source>
        <strain evidence="4">ML311-T8</strain>
    </source>
</reference>
<name>A0A6B8RRN3_9BACL</name>
<sequence length="373" mass="42144">MNVTYHMSVDYLPERVKSETVSISVIYTWIDTQGNWLNRGYVDELKEIAHDWRKLGLQMDAPEAAVKLKIELEFRWSENGLVQWRNPRLVITNRAVSRKVKLATTYYMPERGTADALAHNLCEILLRIDAAGQAGADLICISEAQCSRCTDFNDLFRDTPEVIPGHLSAAISSKAKEYGTYIVFNLDERDGVCVYNTSLLFDRQGQIAGKYRKVHLPMAEAQLGFTPGNDYPVFDTDFGRVGMLICWDQVFSEPARIMRLQGAEILCISTAGEAPIQTAARAVDNGVYVVVAGTNGEQPSRIINPLGEILCEFGRENTLGMSCVEIDLNEKFNRYWESVGPAYGEMRSLYIKERRPDTYKTFKYELKGDSHAY</sequence>
<proteinExistence type="predicted"/>
<dbReference type="RefSeq" id="WP_155703242.1">
    <property type="nucleotide sequence ID" value="NZ_CP034235.1"/>
</dbReference>
<dbReference type="EMBL" id="CP034235">
    <property type="protein sequence ID" value="QGQ98143.1"/>
    <property type="molecule type" value="Genomic_DNA"/>
</dbReference>
<evidence type="ECO:0000313" key="3">
    <source>
        <dbReference type="EMBL" id="QGQ98143.1"/>
    </source>
</evidence>
<dbReference type="AlphaFoldDB" id="A0A6B8RRN3"/>
<feature type="domain" description="CN hydrolase" evidence="2">
    <location>
        <begin position="100"/>
        <end position="328"/>
    </location>
</feature>
<dbReference type="KEGG" id="ppsc:EHS13_26270"/>
<dbReference type="Proteomes" id="UP000426246">
    <property type="component" value="Chromosome"/>
</dbReference>
<accession>A0A6B8RRN3</accession>
<evidence type="ECO:0000259" key="2">
    <source>
        <dbReference type="PROSITE" id="PS50263"/>
    </source>
</evidence>
<keyword evidence="1 3" id="KW-0378">Hydrolase</keyword>
<dbReference type="PANTHER" id="PTHR43674:SF16">
    <property type="entry name" value="CARBON-NITROGEN FAMILY, PUTATIVE (AFU_ORTHOLOGUE AFUA_5G02350)-RELATED"/>
    <property type="match status" value="1"/>
</dbReference>
<gene>
    <name evidence="3" type="ORF">EHS13_26270</name>
</gene>
<organism evidence="3 4">
    <name type="scientific">Paenibacillus psychroresistens</name>
    <dbReference type="NCBI Taxonomy" id="1778678"/>
    <lineage>
        <taxon>Bacteria</taxon>
        <taxon>Bacillati</taxon>
        <taxon>Bacillota</taxon>
        <taxon>Bacilli</taxon>
        <taxon>Bacillales</taxon>
        <taxon>Paenibacillaceae</taxon>
        <taxon>Paenibacillus</taxon>
    </lineage>
</organism>
<dbReference type="SUPFAM" id="SSF56317">
    <property type="entry name" value="Carbon-nitrogen hydrolase"/>
    <property type="match status" value="1"/>
</dbReference>
<evidence type="ECO:0000313" key="4">
    <source>
        <dbReference type="Proteomes" id="UP000426246"/>
    </source>
</evidence>
<dbReference type="PANTHER" id="PTHR43674">
    <property type="entry name" value="NITRILASE C965.09-RELATED"/>
    <property type="match status" value="1"/>
</dbReference>
<dbReference type="GO" id="GO:0016811">
    <property type="term" value="F:hydrolase activity, acting on carbon-nitrogen (but not peptide) bonds, in linear amides"/>
    <property type="evidence" value="ECO:0007669"/>
    <property type="project" value="TreeGrafter"/>
</dbReference>
<dbReference type="Pfam" id="PF00795">
    <property type="entry name" value="CN_hydrolase"/>
    <property type="match status" value="1"/>
</dbReference>
<dbReference type="CDD" id="cd07197">
    <property type="entry name" value="nitrilase"/>
    <property type="match status" value="1"/>
</dbReference>
<dbReference type="Gene3D" id="3.60.110.10">
    <property type="entry name" value="Carbon-nitrogen hydrolase"/>
    <property type="match status" value="1"/>
</dbReference>
<dbReference type="InterPro" id="IPR050345">
    <property type="entry name" value="Aliph_Amidase/BUP"/>
</dbReference>
<dbReference type="PROSITE" id="PS50263">
    <property type="entry name" value="CN_HYDROLASE"/>
    <property type="match status" value="1"/>
</dbReference>
<dbReference type="InterPro" id="IPR036526">
    <property type="entry name" value="C-N_Hydrolase_sf"/>
</dbReference>
<keyword evidence="4" id="KW-1185">Reference proteome</keyword>